<comment type="caution">
    <text evidence="1">The sequence shown here is derived from an EMBL/GenBank/DDBJ whole genome shotgun (WGS) entry which is preliminary data.</text>
</comment>
<dbReference type="EMBL" id="JAOPKB010000014">
    <property type="protein sequence ID" value="MCU4974952.1"/>
    <property type="molecule type" value="Genomic_DNA"/>
</dbReference>
<dbReference type="Proteomes" id="UP001321018">
    <property type="component" value="Unassembled WGS sequence"/>
</dbReference>
<evidence type="ECO:0000313" key="2">
    <source>
        <dbReference type="EMBL" id="MCU4974952.1"/>
    </source>
</evidence>
<keyword evidence="3" id="KW-1185">Reference proteome</keyword>
<evidence type="ECO:0000313" key="1">
    <source>
        <dbReference type="EMBL" id="MCU4744712.1"/>
    </source>
</evidence>
<dbReference type="Proteomes" id="UP001320972">
    <property type="component" value="Unassembled WGS sequence"/>
</dbReference>
<accession>A0AAP3E4Z4</accession>
<proteinExistence type="predicted"/>
<evidence type="ECO:0000313" key="3">
    <source>
        <dbReference type="Proteomes" id="UP001320972"/>
    </source>
</evidence>
<reference evidence="1 3" key="1">
    <citation type="submission" date="2022-09" db="EMBL/GenBank/DDBJ databases">
        <title>Enrichment on poylsaccharides allowed isolation of novel metabolic and taxonomic groups of Haloarchaea.</title>
        <authorList>
            <person name="Sorokin D.Y."/>
            <person name="Elcheninov A.G."/>
            <person name="Khizhniak T.V."/>
            <person name="Kolganova T.V."/>
            <person name="Kublanov I.V."/>
        </authorList>
    </citation>
    <scope>NUCLEOTIDE SEQUENCE</scope>
    <source>
        <strain evidence="2 3">AArc-m2/3/4</strain>
        <strain evidence="1">AArc-xg1-1</strain>
    </source>
</reference>
<organism evidence="1 4">
    <name type="scientific">Natronoglomus mannanivorans</name>
    <dbReference type="NCBI Taxonomy" id="2979990"/>
    <lineage>
        <taxon>Archaea</taxon>
        <taxon>Methanobacteriati</taxon>
        <taxon>Methanobacteriota</taxon>
        <taxon>Stenosarchaea group</taxon>
        <taxon>Halobacteria</taxon>
        <taxon>Halobacteriales</taxon>
        <taxon>Natrialbaceae</taxon>
        <taxon>Natronoglomus</taxon>
    </lineage>
</organism>
<evidence type="ECO:0000313" key="4">
    <source>
        <dbReference type="Proteomes" id="UP001321018"/>
    </source>
</evidence>
<gene>
    <name evidence="2" type="ORF">OB955_19720</name>
    <name evidence="1" type="ORF">OB960_25425</name>
</gene>
<dbReference type="RefSeq" id="WP_338008833.1">
    <property type="nucleotide sequence ID" value="NZ_JAOPKB010000014.1"/>
</dbReference>
<name>A0AAP3E4Z4_9EURY</name>
<protein>
    <submittedName>
        <fullName evidence="1">Uncharacterized protein</fullName>
    </submittedName>
</protein>
<dbReference type="AlphaFoldDB" id="A0AAP3E4Z4"/>
<dbReference type="EMBL" id="JAOPKA010000039">
    <property type="protein sequence ID" value="MCU4744712.1"/>
    <property type="molecule type" value="Genomic_DNA"/>
</dbReference>
<sequence>MGKPHCLEEPSVAEEATQDEVRAAIEEAETVTAEPSKRSNTVSEPLEAVVRCVTDRRYRREVIRRVCPSK</sequence>